<evidence type="ECO:0000313" key="3">
    <source>
        <dbReference type="EMBL" id="CAB4695886.1"/>
    </source>
</evidence>
<organism evidence="2">
    <name type="scientific">freshwater metagenome</name>
    <dbReference type="NCBI Taxonomy" id="449393"/>
    <lineage>
        <taxon>unclassified sequences</taxon>
        <taxon>metagenomes</taxon>
        <taxon>ecological metagenomes</taxon>
    </lineage>
</organism>
<keyword evidence="1" id="KW-0472">Membrane</keyword>
<protein>
    <submittedName>
        <fullName evidence="2">Unannotated protein</fullName>
    </submittedName>
</protein>
<dbReference type="EMBL" id="CAFBAA010000013">
    <property type="protein sequence ID" value="CAB4842718.1"/>
    <property type="molecule type" value="Genomic_DNA"/>
</dbReference>
<feature type="transmembrane region" description="Helical" evidence="1">
    <location>
        <begin position="119"/>
        <end position="138"/>
    </location>
</feature>
<feature type="transmembrane region" description="Helical" evidence="1">
    <location>
        <begin position="340"/>
        <end position="358"/>
    </location>
</feature>
<dbReference type="EMBL" id="CAEZXN010000017">
    <property type="protein sequence ID" value="CAB4695886.1"/>
    <property type="molecule type" value="Genomic_DNA"/>
</dbReference>
<dbReference type="EMBL" id="CAEZXB010000007">
    <property type="protein sequence ID" value="CAB4673343.1"/>
    <property type="molecule type" value="Genomic_DNA"/>
</dbReference>
<name>A0A6J6MLR4_9ZZZZ</name>
<feature type="transmembrane region" description="Helical" evidence="1">
    <location>
        <begin position="189"/>
        <end position="209"/>
    </location>
</feature>
<dbReference type="GO" id="GO:0005886">
    <property type="term" value="C:plasma membrane"/>
    <property type="evidence" value="ECO:0007669"/>
    <property type="project" value="TreeGrafter"/>
</dbReference>
<feature type="transmembrane region" description="Helical" evidence="1">
    <location>
        <begin position="230"/>
        <end position="253"/>
    </location>
</feature>
<evidence type="ECO:0000313" key="5">
    <source>
        <dbReference type="EMBL" id="CAB5078071.1"/>
    </source>
</evidence>
<keyword evidence="1" id="KW-1133">Transmembrane helix</keyword>
<feature type="transmembrane region" description="Helical" evidence="1">
    <location>
        <begin position="70"/>
        <end position="88"/>
    </location>
</feature>
<feature type="transmembrane region" description="Helical" evidence="1">
    <location>
        <begin position="313"/>
        <end position="334"/>
    </location>
</feature>
<dbReference type="GO" id="GO:0042925">
    <property type="term" value="F:benzoate transmembrane transporter activity"/>
    <property type="evidence" value="ECO:0007669"/>
    <property type="project" value="InterPro"/>
</dbReference>
<evidence type="ECO:0000313" key="2">
    <source>
        <dbReference type="EMBL" id="CAB4673343.1"/>
    </source>
</evidence>
<accession>A0A6J6MLR4</accession>
<keyword evidence="1" id="KW-0812">Transmembrane</keyword>
<dbReference type="PANTHER" id="PTHR30199:SF0">
    <property type="entry name" value="INNER MEMBRANE PROTEIN YDCO"/>
    <property type="match status" value="1"/>
</dbReference>
<dbReference type="InterPro" id="IPR004711">
    <property type="entry name" value="Benzoate_Transporter"/>
</dbReference>
<reference evidence="2" key="1">
    <citation type="submission" date="2020-05" db="EMBL/GenBank/DDBJ databases">
        <authorList>
            <person name="Chiriac C."/>
            <person name="Salcher M."/>
            <person name="Ghai R."/>
            <person name="Kavagutti S V."/>
        </authorList>
    </citation>
    <scope>NUCLEOTIDE SEQUENCE</scope>
</reference>
<dbReference type="PANTHER" id="PTHR30199">
    <property type="entry name" value="MFS FAMILY TRANSPORTER, PREDICTED SUBSTRATE BENZOATE"/>
    <property type="match status" value="1"/>
</dbReference>
<evidence type="ECO:0000256" key="1">
    <source>
        <dbReference type="SAM" id="Phobius"/>
    </source>
</evidence>
<dbReference type="EMBL" id="CAFBRC010000141">
    <property type="protein sequence ID" value="CAB5078071.1"/>
    <property type="molecule type" value="Genomic_DNA"/>
</dbReference>
<feature type="transmembrane region" description="Helical" evidence="1">
    <location>
        <begin position="35"/>
        <end position="58"/>
    </location>
</feature>
<feature type="transmembrane region" description="Helical" evidence="1">
    <location>
        <begin position="150"/>
        <end position="169"/>
    </location>
</feature>
<proteinExistence type="predicted"/>
<dbReference type="NCBIfam" id="TIGR00843">
    <property type="entry name" value="benE"/>
    <property type="match status" value="1"/>
</dbReference>
<gene>
    <name evidence="2" type="ORF">UFOPK2342_00591</name>
    <name evidence="3" type="ORF">UFOPK2423_00866</name>
    <name evidence="4" type="ORF">UFOPK3266_00706</name>
    <name evidence="5" type="ORF">UFOPK4367_01475</name>
</gene>
<dbReference type="Pfam" id="PF03594">
    <property type="entry name" value="BenE"/>
    <property type="match status" value="1"/>
</dbReference>
<sequence>MSNDSSMYQGSVDRPVLKAIVANVRDFPRALSWSALLSGLLIVLISCTGPVAMLVQAAHAGHLTDTQTATWLWSCWIGSGLFGLYLSLRLRMPMIGAWSTPSIALLLTGLAEHSLKDAVGAYFIAAVVIILIGVTGIFKKILMLAPPPVIMAMLAGVLFEFGVGVFKVLPDQPGIVIAMVAGYFVARRFGWRAPVIASVIAGLAVAFALREVHSPHLHVALAKPEWVNPTFSVSALITLAIPLILLTLTSQYAPGMAVMTSYGYEAPINRSLVTGGLISLAGAGFVGSGVNSAAITAAIGAGDHAEPDKTRRYTAGVVCGIAYVIVGLLGSTLLGLFGALPAPLLAALAGLGILPAIGNSAHEAMANPEYREAALITLLVTVSGIHPLQLGSPFWGLLAGIATHQVVAFGRRRGDQVR</sequence>
<evidence type="ECO:0000313" key="4">
    <source>
        <dbReference type="EMBL" id="CAB4842718.1"/>
    </source>
</evidence>
<dbReference type="AlphaFoldDB" id="A0A6J6MLR4"/>